<dbReference type="RefSeq" id="WP_189920920.1">
    <property type="nucleotide sequence ID" value="NZ_BMSI01000004.1"/>
</dbReference>
<gene>
    <name evidence="2" type="ORF">Saso_32710</name>
</gene>
<organism evidence="2 3">
    <name type="scientific">Streptomyces asoensis</name>
    <dbReference type="NCBI Taxonomy" id="249586"/>
    <lineage>
        <taxon>Bacteria</taxon>
        <taxon>Bacillati</taxon>
        <taxon>Actinomycetota</taxon>
        <taxon>Actinomycetes</taxon>
        <taxon>Kitasatosporales</taxon>
        <taxon>Streptomycetaceae</taxon>
        <taxon>Streptomyces</taxon>
    </lineage>
</organism>
<feature type="compositionally biased region" description="Basic and acidic residues" evidence="1">
    <location>
        <begin position="1"/>
        <end position="10"/>
    </location>
</feature>
<dbReference type="Proteomes" id="UP000649259">
    <property type="component" value="Unassembled WGS sequence"/>
</dbReference>
<protein>
    <submittedName>
        <fullName evidence="2">Uncharacterized protein</fullName>
    </submittedName>
</protein>
<proteinExistence type="predicted"/>
<keyword evidence="3" id="KW-1185">Reference proteome</keyword>
<feature type="region of interest" description="Disordered" evidence="1">
    <location>
        <begin position="1"/>
        <end position="28"/>
    </location>
</feature>
<evidence type="ECO:0000256" key="1">
    <source>
        <dbReference type="SAM" id="MobiDB-lite"/>
    </source>
</evidence>
<reference evidence="3" key="1">
    <citation type="submission" date="2023-07" db="EMBL/GenBank/DDBJ databases">
        <title>Whole genome shotgun sequence of Streptomyces cacaoi subsp. asoensis NBRC 13813.</title>
        <authorList>
            <person name="Komaki H."/>
            <person name="Tamura T."/>
        </authorList>
    </citation>
    <scope>NUCLEOTIDE SEQUENCE [LARGE SCALE GENOMIC DNA]</scope>
    <source>
        <strain evidence="3">NBRC 13813</strain>
    </source>
</reference>
<accession>A0ABQ3S0M8</accession>
<evidence type="ECO:0000313" key="2">
    <source>
        <dbReference type="EMBL" id="GHI61621.1"/>
    </source>
</evidence>
<evidence type="ECO:0000313" key="3">
    <source>
        <dbReference type="Proteomes" id="UP000649259"/>
    </source>
</evidence>
<dbReference type="EMBL" id="BNEB01000003">
    <property type="protein sequence ID" value="GHI61621.1"/>
    <property type="molecule type" value="Genomic_DNA"/>
</dbReference>
<dbReference type="GeneID" id="91471148"/>
<comment type="caution">
    <text evidence="2">The sequence shown here is derived from an EMBL/GenBank/DDBJ whole genome shotgun (WGS) entry which is preliminary data.</text>
</comment>
<sequence length="59" mass="6942">MRDNHYDFRNPSEWPGGSHILDSRTTHDEREAEWDRKNLAQMAFAVSLRRRQCAGARTP</sequence>
<name>A0ABQ3S0M8_9ACTN</name>